<proteinExistence type="inferred from homology"/>
<dbReference type="GO" id="GO:0051539">
    <property type="term" value="F:4 iron, 4 sulfur cluster binding"/>
    <property type="evidence" value="ECO:0007669"/>
    <property type="project" value="UniProtKB-KW"/>
</dbReference>
<dbReference type="PANTHER" id="PTHR13273:SF14">
    <property type="entry name" value="ANAMORSIN"/>
    <property type="match status" value="1"/>
</dbReference>
<evidence type="ECO:0000256" key="5">
    <source>
        <dbReference type="ARBA" id="ARBA00022490"/>
    </source>
</evidence>
<dbReference type="PANTHER" id="PTHR13273">
    <property type="entry name" value="ANAMORSIN"/>
    <property type="match status" value="1"/>
</dbReference>
<evidence type="ECO:0000256" key="2">
    <source>
        <dbReference type="ARBA" id="ARBA00004496"/>
    </source>
</evidence>
<name>A0A067NA77_BOTB1</name>
<dbReference type="AlphaFoldDB" id="A0A067NA77"/>
<comment type="cofactor">
    <cofactor evidence="1">
        <name>[4Fe-4S] cluster</name>
        <dbReference type="ChEBI" id="CHEBI:49883"/>
    </cofactor>
</comment>
<dbReference type="InterPro" id="IPR007785">
    <property type="entry name" value="Anamorsin"/>
</dbReference>
<protein>
    <submittedName>
        <fullName evidence="12">Uncharacterized protein</fullName>
    </submittedName>
</protein>
<evidence type="ECO:0000256" key="7">
    <source>
        <dbReference type="ARBA" id="ARBA00023004"/>
    </source>
</evidence>
<keyword evidence="4" id="KW-0004">4Fe-4S</keyword>
<dbReference type="GO" id="GO:0046872">
    <property type="term" value="F:metal ion binding"/>
    <property type="evidence" value="ECO:0007669"/>
    <property type="project" value="UniProtKB-KW"/>
</dbReference>
<evidence type="ECO:0000256" key="1">
    <source>
        <dbReference type="ARBA" id="ARBA00001966"/>
    </source>
</evidence>
<comment type="similarity">
    <text evidence="3">Belongs to the anamorsin family.</text>
</comment>
<evidence type="ECO:0000259" key="11">
    <source>
        <dbReference type="Pfam" id="PF16803"/>
    </source>
</evidence>
<evidence type="ECO:0000313" key="13">
    <source>
        <dbReference type="Proteomes" id="UP000027195"/>
    </source>
</evidence>
<accession>A0A067NA77</accession>
<dbReference type="HAMAP" id="MF_03115">
    <property type="entry name" value="Anamorsin"/>
    <property type="match status" value="1"/>
</dbReference>
<evidence type="ECO:0000256" key="6">
    <source>
        <dbReference type="ARBA" id="ARBA00022723"/>
    </source>
</evidence>
<dbReference type="InterPro" id="IPR031838">
    <property type="entry name" value="Dre2_N"/>
</dbReference>
<gene>
    <name evidence="12" type="ORF">BOTBODRAFT_91100</name>
</gene>
<dbReference type="HOGENOM" id="CLU_054098_0_0_1"/>
<keyword evidence="13" id="KW-1185">Reference proteome</keyword>
<dbReference type="InParanoid" id="A0A067NA77"/>
<evidence type="ECO:0000256" key="8">
    <source>
        <dbReference type="ARBA" id="ARBA00023014"/>
    </source>
</evidence>
<dbReference type="GO" id="GO:0016226">
    <property type="term" value="P:iron-sulfur cluster assembly"/>
    <property type="evidence" value="ECO:0007669"/>
    <property type="project" value="InterPro"/>
</dbReference>
<feature type="non-terminal residue" evidence="12">
    <location>
        <position position="292"/>
    </location>
</feature>
<evidence type="ECO:0000259" key="10">
    <source>
        <dbReference type="Pfam" id="PF05093"/>
    </source>
</evidence>
<keyword evidence="8" id="KW-0411">Iron-sulfur</keyword>
<dbReference type="Proteomes" id="UP000027195">
    <property type="component" value="Unassembled WGS sequence"/>
</dbReference>
<dbReference type="FunCoup" id="A0A067NA77">
    <property type="interactions" value="371"/>
</dbReference>
<comment type="subcellular location">
    <subcellularLocation>
        <location evidence="2">Cytoplasm</location>
    </subcellularLocation>
</comment>
<keyword evidence="9" id="KW-0496">Mitochondrion</keyword>
<dbReference type="STRING" id="930990.A0A067NA77"/>
<dbReference type="GO" id="GO:0005737">
    <property type="term" value="C:cytoplasm"/>
    <property type="evidence" value="ECO:0007669"/>
    <property type="project" value="UniProtKB-SubCell"/>
</dbReference>
<dbReference type="Pfam" id="PF05093">
    <property type="entry name" value="CIAPIN1"/>
    <property type="match status" value="1"/>
</dbReference>
<organism evidence="12 13">
    <name type="scientific">Botryobasidium botryosum (strain FD-172 SS1)</name>
    <dbReference type="NCBI Taxonomy" id="930990"/>
    <lineage>
        <taxon>Eukaryota</taxon>
        <taxon>Fungi</taxon>
        <taxon>Dikarya</taxon>
        <taxon>Basidiomycota</taxon>
        <taxon>Agaricomycotina</taxon>
        <taxon>Agaricomycetes</taxon>
        <taxon>Cantharellales</taxon>
        <taxon>Botryobasidiaceae</taxon>
        <taxon>Botryobasidium</taxon>
    </lineage>
</organism>
<keyword evidence="7" id="KW-0408">Iron</keyword>
<feature type="domain" description="Anamorsin C-terminal" evidence="10">
    <location>
        <begin position="191"/>
        <end position="285"/>
    </location>
</feature>
<feature type="non-terminal residue" evidence="12">
    <location>
        <position position="1"/>
    </location>
</feature>
<dbReference type="Pfam" id="PF16803">
    <property type="entry name" value="DRE2_N"/>
    <property type="match status" value="1"/>
</dbReference>
<keyword evidence="6" id="KW-0479">Metal-binding</keyword>
<dbReference type="EMBL" id="KL198017">
    <property type="protein sequence ID" value="KDQ20696.1"/>
    <property type="molecule type" value="Genomic_DNA"/>
</dbReference>
<evidence type="ECO:0000256" key="9">
    <source>
        <dbReference type="ARBA" id="ARBA00023128"/>
    </source>
</evidence>
<keyword evidence="5" id="KW-0963">Cytoplasm</keyword>
<feature type="domain" description="Fe-S cluster assembly protein Dre2 N-terminal" evidence="11">
    <location>
        <begin position="29"/>
        <end position="95"/>
    </location>
</feature>
<evidence type="ECO:0000256" key="3">
    <source>
        <dbReference type="ARBA" id="ARBA00008169"/>
    </source>
</evidence>
<evidence type="ECO:0000313" key="12">
    <source>
        <dbReference type="EMBL" id="KDQ20696.1"/>
    </source>
</evidence>
<evidence type="ECO:0000256" key="4">
    <source>
        <dbReference type="ARBA" id="ARBA00022485"/>
    </source>
</evidence>
<dbReference type="OrthoDB" id="311633at2759"/>
<reference evidence="13" key="1">
    <citation type="journal article" date="2014" name="Proc. Natl. Acad. Sci. U.S.A.">
        <title>Extensive sampling of basidiomycete genomes demonstrates inadequacy of the white-rot/brown-rot paradigm for wood decay fungi.</title>
        <authorList>
            <person name="Riley R."/>
            <person name="Salamov A.A."/>
            <person name="Brown D.W."/>
            <person name="Nagy L.G."/>
            <person name="Floudas D."/>
            <person name="Held B.W."/>
            <person name="Levasseur A."/>
            <person name="Lombard V."/>
            <person name="Morin E."/>
            <person name="Otillar R."/>
            <person name="Lindquist E.A."/>
            <person name="Sun H."/>
            <person name="LaButti K.M."/>
            <person name="Schmutz J."/>
            <person name="Jabbour D."/>
            <person name="Luo H."/>
            <person name="Baker S.E."/>
            <person name="Pisabarro A.G."/>
            <person name="Walton J.D."/>
            <person name="Blanchette R.A."/>
            <person name="Henrissat B."/>
            <person name="Martin F."/>
            <person name="Cullen D."/>
            <person name="Hibbett D.S."/>
            <person name="Grigoriev I.V."/>
        </authorList>
    </citation>
    <scope>NUCLEOTIDE SEQUENCE [LARGE SCALE GENOMIC DNA]</scope>
    <source>
        <strain evidence="13">FD-172 SS1</strain>
    </source>
</reference>
<dbReference type="InterPro" id="IPR046408">
    <property type="entry name" value="CIAPIN1"/>
</dbReference>
<sequence length="292" mass="30574">PALVIGSLAAAQDGIYQSTISRLSEVGPSVSSVEKYMIDRIVDGAATLENSSFASVHVVLTPAEYNDLGAQFKTLLSSLLPALIPHGTIHLSNLTTDMSATLASELALLGYTPLSKEIVDGSFVAQRPAVAPAAPVTALPLRRKINSAKKASKQALWALNSPSTPTIDPTSLLTPSDLVRPIPTCEPPAADGKPRRKKACKNCTCGLAELEEEELKQSKVVVLDLEGSGTKEIDQGTREKLAAAAKLAGKATSSCGSCFLGDAFRCASCPYLGLPAFEPGQKVEISLGMDDI</sequence>